<reference evidence="1 2" key="1">
    <citation type="submission" date="2017-07" db="EMBL/GenBank/DDBJ databases">
        <title>Isolation and whole genome analysis of endospore-forming bacteria from heroin.</title>
        <authorList>
            <person name="Kalinowski J."/>
            <person name="Ahrens B."/>
            <person name="Al-Dilaimi A."/>
            <person name="Winkler A."/>
            <person name="Wibberg D."/>
            <person name="Schleenbecker U."/>
            <person name="Ruckert C."/>
            <person name="Wolfel R."/>
            <person name="Grass G."/>
        </authorList>
    </citation>
    <scope>NUCLEOTIDE SEQUENCE [LARGE SCALE GENOMIC DNA]</scope>
    <source>
        <strain evidence="1 2">7539</strain>
    </source>
</reference>
<dbReference type="AlphaFoldDB" id="A0A268P2Q7"/>
<dbReference type="PANTHER" id="PTHR10443">
    <property type="entry name" value="MICROSOMAL DIPEPTIDASE"/>
    <property type="match status" value="1"/>
</dbReference>
<gene>
    <name evidence="1" type="ORF">CHH72_03415</name>
</gene>
<dbReference type="Proteomes" id="UP000216207">
    <property type="component" value="Unassembled WGS sequence"/>
</dbReference>
<dbReference type="PROSITE" id="PS51365">
    <property type="entry name" value="RENAL_DIPEPTIDASE_2"/>
    <property type="match status" value="1"/>
</dbReference>
<dbReference type="OMA" id="SRHNVFG"/>
<dbReference type="InterPro" id="IPR008257">
    <property type="entry name" value="Pept_M19"/>
</dbReference>
<accession>A0A268P2Q7</accession>
<dbReference type="InterPro" id="IPR032466">
    <property type="entry name" value="Metal_Hydrolase"/>
</dbReference>
<protein>
    <submittedName>
        <fullName evidence="1">Membrane dipeptidase</fullName>
    </submittedName>
</protein>
<dbReference type="Gene3D" id="3.20.20.140">
    <property type="entry name" value="Metal-dependent hydrolases"/>
    <property type="match status" value="1"/>
</dbReference>
<dbReference type="PANTHER" id="PTHR10443:SF12">
    <property type="entry name" value="DIPEPTIDASE"/>
    <property type="match status" value="1"/>
</dbReference>
<dbReference type="CDD" id="cd01301">
    <property type="entry name" value="rDP_like"/>
    <property type="match status" value="1"/>
</dbReference>
<dbReference type="EMBL" id="NPCC01000005">
    <property type="protein sequence ID" value="PAE90046.1"/>
    <property type="molecule type" value="Genomic_DNA"/>
</dbReference>
<dbReference type="RefSeq" id="WP_011246986.1">
    <property type="nucleotide sequence ID" value="NZ_BOQQ01000003.1"/>
</dbReference>
<dbReference type="GO" id="GO:0070573">
    <property type="term" value="F:metallodipeptidase activity"/>
    <property type="evidence" value="ECO:0007669"/>
    <property type="project" value="InterPro"/>
</dbReference>
<name>A0A268P2Q7_SHOCL</name>
<dbReference type="GO" id="GO:0006508">
    <property type="term" value="P:proteolysis"/>
    <property type="evidence" value="ECO:0007669"/>
    <property type="project" value="InterPro"/>
</dbReference>
<evidence type="ECO:0000313" key="1">
    <source>
        <dbReference type="EMBL" id="PAE90046.1"/>
    </source>
</evidence>
<dbReference type="Pfam" id="PF01244">
    <property type="entry name" value="Peptidase_M19"/>
    <property type="match status" value="1"/>
</dbReference>
<proteinExistence type="predicted"/>
<dbReference type="SUPFAM" id="SSF51556">
    <property type="entry name" value="Metallo-dependent hydrolases"/>
    <property type="match status" value="1"/>
</dbReference>
<comment type="caution">
    <text evidence="1">The sequence shown here is derived from an EMBL/GenBank/DDBJ whole genome shotgun (WGS) entry which is preliminary data.</text>
</comment>
<organism evidence="1 2">
    <name type="scientific">Shouchella clausii</name>
    <name type="common">Alkalihalobacillus clausii</name>
    <dbReference type="NCBI Taxonomy" id="79880"/>
    <lineage>
        <taxon>Bacteria</taxon>
        <taxon>Bacillati</taxon>
        <taxon>Bacillota</taxon>
        <taxon>Bacilli</taxon>
        <taxon>Bacillales</taxon>
        <taxon>Bacillaceae</taxon>
        <taxon>Shouchella</taxon>
    </lineage>
</organism>
<sequence length="307" mass="34039">MKIIDTHCDALYKLWRDEDKAFADDEDIATNAARLKQGNVFVQFFAIWVPSTVPQESKFQVVQKQINAFYERVLAVPNMKAIRSLAEISSLKAGEIGAVLALEGMDALGADMGKLEWLYEKGVSSIGLTWNDANLCADGIGEMRGAGLTEFGKKVIALNNKHHVLNDVSHLSIAAFWDVLECSKKTIASHSNAYAVCRHPRNLHDDQIDALIAKDSFIGVVFYPTFIKSELGASIHDLICHIDYIASRGGVDHIGFGSDFDGISIHVDKLEHAGMYEHLVNELLKHYKESEVEGFCNKNFITKAIGR</sequence>
<evidence type="ECO:0000313" key="2">
    <source>
        <dbReference type="Proteomes" id="UP000216207"/>
    </source>
</evidence>